<keyword evidence="2" id="KW-1185">Reference proteome</keyword>
<dbReference type="Proteomes" id="UP000652477">
    <property type="component" value="Unassembled WGS sequence"/>
</dbReference>
<dbReference type="AlphaFoldDB" id="A0A923RTK6"/>
<dbReference type="EMBL" id="JACOPF010000004">
    <property type="protein sequence ID" value="MBC5690377.1"/>
    <property type="molecule type" value="Genomic_DNA"/>
</dbReference>
<comment type="caution">
    <text evidence="1">The sequence shown here is derived from an EMBL/GenBank/DDBJ whole genome shotgun (WGS) entry which is preliminary data.</text>
</comment>
<sequence>MKNLREADENLKRFIQDDVKGLTDELSETEKLLQKLEDSRQSQMYAVRDIEEIKERLLSFEKYAKDAQPDVLVTLIQSFVERIYIVDENDERYCHIFIKGYTKEDYDEFFRATGYISGAGETGTITSKLPLCDSDECCKYNVIFTFPSCVLFHIRHEKTALFRRFLTGDERIEPCGELSQSPKIRHFFKFRLTTCDYILTT</sequence>
<organism evidence="1 2">
    <name type="scientific">Mediterraneibacter hominis</name>
    <dbReference type="NCBI Taxonomy" id="2763054"/>
    <lineage>
        <taxon>Bacteria</taxon>
        <taxon>Bacillati</taxon>
        <taxon>Bacillota</taxon>
        <taxon>Clostridia</taxon>
        <taxon>Lachnospirales</taxon>
        <taxon>Lachnospiraceae</taxon>
        <taxon>Mediterraneibacter</taxon>
    </lineage>
</organism>
<evidence type="ECO:0000313" key="2">
    <source>
        <dbReference type="Proteomes" id="UP000652477"/>
    </source>
</evidence>
<proteinExistence type="predicted"/>
<protein>
    <submittedName>
        <fullName evidence="1">Uncharacterized protein</fullName>
    </submittedName>
</protein>
<name>A0A923RTK6_9FIRM</name>
<accession>A0A923RTK6</accession>
<gene>
    <name evidence="1" type="ORF">H8S37_15790</name>
</gene>
<evidence type="ECO:0000313" key="1">
    <source>
        <dbReference type="EMBL" id="MBC5690377.1"/>
    </source>
</evidence>
<reference evidence="1" key="1">
    <citation type="submission" date="2020-08" db="EMBL/GenBank/DDBJ databases">
        <title>Genome public.</title>
        <authorList>
            <person name="Liu C."/>
            <person name="Sun Q."/>
        </authorList>
    </citation>
    <scope>NUCLEOTIDE SEQUENCE</scope>
    <source>
        <strain evidence="1">NSJ-55</strain>
    </source>
</reference>
<dbReference type="RefSeq" id="WP_186877026.1">
    <property type="nucleotide sequence ID" value="NZ_JACOPF010000004.1"/>
</dbReference>